<comment type="caution">
    <text evidence="2">The sequence shown here is derived from an EMBL/GenBank/DDBJ whole genome shotgun (WGS) entry which is preliminary data.</text>
</comment>
<protein>
    <recommendedName>
        <fullName evidence="4">Secreted protein</fullName>
    </recommendedName>
</protein>
<gene>
    <name evidence="2" type="ORF">WJX84_000075</name>
</gene>
<evidence type="ECO:0008006" key="4">
    <source>
        <dbReference type="Google" id="ProtNLM"/>
    </source>
</evidence>
<evidence type="ECO:0000256" key="1">
    <source>
        <dbReference type="SAM" id="SignalP"/>
    </source>
</evidence>
<keyword evidence="1" id="KW-0732">Signal</keyword>
<accession>A0AAW1TC89</accession>
<organism evidence="2 3">
    <name type="scientific">Apatococcus fuscideae</name>
    <dbReference type="NCBI Taxonomy" id="2026836"/>
    <lineage>
        <taxon>Eukaryota</taxon>
        <taxon>Viridiplantae</taxon>
        <taxon>Chlorophyta</taxon>
        <taxon>core chlorophytes</taxon>
        <taxon>Trebouxiophyceae</taxon>
        <taxon>Chlorellales</taxon>
        <taxon>Chlorellaceae</taxon>
        <taxon>Apatococcus</taxon>
    </lineage>
</organism>
<sequence length="393" mass="44234">MFAIHTKLLPFFLLALAVGQSQTAKITNSSFEDSSQIKGDLQPSQRVRRLLASEEPNGPHGRERCRAGRCVPDLKYLRPQIRADLTRTPALPNDKPIHIQGLDQAIHDLESVMIRTMTQNIDTLRDTRAASVLTFREQIDYDARVATSPGIKTICEIGFYCGQSATIFLEVNPKVQVISFDDFVYPAGEACYTHLQQRYPGRIQVERGLSQNTIPAFIAKHTGADGVYTGPTCDLIRTDARAEYELRRADMALLQRMTSCSSLILFNDICDVQNCHLYQVKNCYWHYGTCEAQNPLFFEGAAMVYEELVRRNIVESLDQFFLGANEPNFYKSFGLGRMACGSNGKPKPLPAVPLFQNPAAFQQSMQACFRKAQGVVKRSFLPERGWVWQCAIT</sequence>
<keyword evidence="3" id="KW-1185">Reference proteome</keyword>
<dbReference type="EMBL" id="JALJOV010000086">
    <property type="protein sequence ID" value="KAK9867447.1"/>
    <property type="molecule type" value="Genomic_DNA"/>
</dbReference>
<dbReference type="InterPro" id="IPR029063">
    <property type="entry name" value="SAM-dependent_MTases_sf"/>
</dbReference>
<dbReference type="Pfam" id="PF13578">
    <property type="entry name" value="Methyltransf_24"/>
    <property type="match status" value="1"/>
</dbReference>
<reference evidence="2 3" key="1">
    <citation type="journal article" date="2024" name="Nat. Commun.">
        <title>Phylogenomics reveals the evolutionary origins of lichenization in chlorophyte algae.</title>
        <authorList>
            <person name="Puginier C."/>
            <person name="Libourel C."/>
            <person name="Otte J."/>
            <person name="Skaloud P."/>
            <person name="Haon M."/>
            <person name="Grisel S."/>
            <person name="Petersen M."/>
            <person name="Berrin J.G."/>
            <person name="Delaux P.M."/>
            <person name="Dal Grande F."/>
            <person name="Keller J."/>
        </authorList>
    </citation>
    <scope>NUCLEOTIDE SEQUENCE [LARGE SCALE GENOMIC DNA]</scope>
    <source>
        <strain evidence="2 3">SAG 2523</strain>
    </source>
</reference>
<dbReference type="Proteomes" id="UP001485043">
    <property type="component" value="Unassembled WGS sequence"/>
</dbReference>
<evidence type="ECO:0000313" key="2">
    <source>
        <dbReference type="EMBL" id="KAK9867447.1"/>
    </source>
</evidence>
<evidence type="ECO:0000313" key="3">
    <source>
        <dbReference type="Proteomes" id="UP001485043"/>
    </source>
</evidence>
<dbReference type="Gene3D" id="3.40.50.150">
    <property type="entry name" value="Vaccinia Virus protein VP39"/>
    <property type="match status" value="1"/>
</dbReference>
<feature type="signal peptide" evidence="1">
    <location>
        <begin position="1"/>
        <end position="23"/>
    </location>
</feature>
<proteinExistence type="predicted"/>
<dbReference type="AlphaFoldDB" id="A0AAW1TC89"/>
<name>A0AAW1TC89_9CHLO</name>
<feature type="chain" id="PRO_5043385308" description="Secreted protein" evidence="1">
    <location>
        <begin position="24"/>
        <end position="393"/>
    </location>
</feature>